<reference evidence="2 3" key="1">
    <citation type="submission" date="2024-08" db="EMBL/GenBank/DDBJ databases">
        <authorList>
            <person name="Ishaq N."/>
        </authorList>
    </citation>
    <scope>NUCLEOTIDE SEQUENCE [LARGE SCALE GENOMIC DNA]</scope>
    <source>
        <strain evidence="2 3">DSM 18651</strain>
    </source>
</reference>
<protein>
    <submittedName>
        <fullName evidence="2">VOC family protein</fullName>
    </submittedName>
</protein>
<dbReference type="SUPFAM" id="SSF54593">
    <property type="entry name" value="Glyoxalase/Bleomycin resistance protein/Dihydroxybiphenyl dioxygenase"/>
    <property type="match status" value="1"/>
</dbReference>
<sequence length="126" mass="13544">MFSHIMVGTNDMQKSKAFYDAVLGSLGHKPGFIDEKGRCFYFTETGVFAITKPIDGKPACHANGGTIGFTASSQMEADAWHGAGLEYGGTRCEDPPGIRDGVAGKLYVAYLRDPDGNKICAIHRVL</sequence>
<evidence type="ECO:0000313" key="3">
    <source>
        <dbReference type="Proteomes" id="UP001569428"/>
    </source>
</evidence>
<gene>
    <name evidence="2" type="ORF">ACCI49_02670</name>
</gene>
<accession>A0ABV4NV03</accession>
<dbReference type="InterPro" id="IPR029068">
    <property type="entry name" value="Glyas_Bleomycin-R_OHBP_Dase"/>
</dbReference>
<name>A0ABV4NV03_9GAMM</name>
<dbReference type="RefSeq" id="WP_371837427.1">
    <property type="nucleotide sequence ID" value="NZ_JBGMEK010000003.1"/>
</dbReference>
<dbReference type="InterPro" id="IPR037523">
    <property type="entry name" value="VOC_core"/>
</dbReference>
<organism evidence="2 3">
    <name type="scientific">Microbulbifer epialgicus</name>
    <dbReference type="NCBI Taxonomy" id="393907"/>
    <lineage>
        <taxon>Bacteria</taxon>
        <taxon>Pseudomonadati</taxon>
        <taxon>Pseudomonadota</taxon>
        <taxon>Gammaproteobacteria</taxon>
        <taxon>Cellvibrionales</taxon>
        <taxon>Microbulbiferaceae</taxon>
        <taxon>Microbulbifer</taxon>
    </lineage>
</organism>
<keyword evidence="3" id="KW-1185">Reference proteome</keyword>
<dbReference type="Proteomes" id="UP001569428">
    <property type="component" value="Unassembled WGS sequence"/>
</dbReference>
<dbReference type="Pfam" id="PF00903">
    <property type="entry name" value="Glyoxalase"/>
    <property type="match status" value="1"/>
</dbReference>
<dbReference type="PROSITE" id="PS51819">
    <property type="entry name" value="VOC"/>
    <property type="match status" value="1"/>
</dbReference>
<dbReference type="PANTHER" id="PTHR35006:SF1">
    <property type="entry name" value="BLL2941 PROTEIN"/>
    <property type="match status" value="1"/>
</dbReference>
<evidence type="ECO:0000259" key="1">
    <source>
        <dbReference type="PROSITE" id="PS51819"/>
    </source>
</evidence>
<proteinExistence type="predicted"/>
<evidence type="ECO:0000313" key="2">
    <source>
        <dbReference type="EMBL" id="MFA0809811.1"/>
    </source>
</evidence>
<dbReference type="InterPro" id="IPR004360">
    <property type="entry name" value="Glyas_Fos-R_dOase_dom"/>
</dbReference>
<feature type="domain" description="VOC" evidence="1">
    <location>
        <begin position="1"/>
        <end position="124"/>
    </location>
</feature>
<dbReference type="EMBL" id="JBGMEK010000003">
    <property type="protein sequence ID" value="MFA0809811.1"/>
    <property type="molecule type" value="Genomic_DNA"/>
</dbReference>
<dbReference type="CDD" id="cd07262">
    <property type="entry name" value="VOC_like"/>
    <property type="match status" value="1"/>
</dbReference>
<dbReference type="Gene3D" id="3.10.180.10">
    <property type="entry name" value="2,3-Dihydroxybiphenyl 1,2-Dioxygenase, domain 1"/>
    <property type="match status" value="1"/>
</dbReference>
<dbReference type="PANTHER" id="PTHR35006">
    <property type="entry name" value="GLYOXALASE FAMILY PROTEIN (AFU_ORTHOLOGUE AFUA_5G14830)"/>
    <property type="match status" value="1"/>
</dbReference>
<comment type="caution">
    <text evidence="2">The sequence shown here is derived from an EMBL/GenBank/DDBJ whole genome shotgun (WGS) entry which is preliminary data.</text>
</comment>